<evidence type="ECO:0000256" key="2">
    <source>
        <dbReference type="SAM" id="Phobius"/>
    </source>
</evidence>
<evidence type="ECO:0000313" key="4">
    <source>
        <dbReference type="Proteomes" id="UP001251528"/>
    </source>
</evidence>
<dbReference type="AlphaFoldDB" id="A0AAJ0FU20"/>
<keyword evidence="2" id="KW-0812">Transmembrane</keyword>
<reference evidence="3" key="1">
    <citation type="submission" date="2023-06" db="EMBL/GenBank/DDBJ databases">
        <title>Conoideocrella luteorostrata (Hypocreales: Clavicipitaceae), a potential biocontrol fungus for elongate hemlock scale in United States Christmas tree production areas.</title>
        <authorList>
            <person name="Barrett H."/>
            <person name="Lovett B."/>
            <person name="Macias A.M."/>
            <person name="Stajich J.E."/>
            <person name="Kasson M.T."/>
        </authorList>
    </citation>
    <scope>NUCLEOTIDE SEQUENCE</scope>
    <source>
        <strain evidence="3">ARSEF 14590</strain>
    </source>
</reference>
<sequence length="130" mass="14268">MSCHLASESQDLTHQRDETVKSHDEKQEGKHIASNSDVCFNYLTGSRLHAISAGLGLGLFLVNFEVTVMGTALVLISNDLQDFARGSWVVTAYLLTYTGASSSKDLELHLESDHSRVFSDLGDAKRSLRP</sequence>
<protein>
    <submittedName>
        <fullName evidence="3">Uncharacterized protein</fullName>
    </submittedName>
</protein>
<feature type="transmembrane region" description="Helical" evidence="2">
    <location>
        <begin position="50"/>
        <end position="76"/>
    </location>
</feature>
<keyword evidence="2" id="KW-0472">Membrane</keyword>
<evidence type="ECO:0000313" key="3">
    <source>
        <dbReference type="EMBL" id="KAK2591704.1"/>
    </source>
</evidence>
<proteinExistence type="predicted"/>
<name>A0AAJ0FU20_9HYPO</name>
<comment type="caution">
    <text evidence="3">The sequence shown here is derived from an EMBL/GenBank/DDBJ whole genome shotgun (WGS) entry which is preliminary data.</text>
</comment>
<dbReference type="Proteomes" id="UP001251528">
    <property type="component" value="Unassembled WGS sequence"/>
</dbReference>
<feature type="region of interest" description="Disordered" evidence="1">
    <location>
        <begin position="1"/>
        <end position="31"/>
    </location>
</feature>
<feature type="compositionally biased region" description="Basic and acidic residues" evidence="1">
    <location>
        <begin position="11"/>
        <end position="31"/>
    </location>
</feature>
<dbReference type="EMBL" id="JASWJB010000314">
    <property type="protein sequence ID" value="KAK2591704.1"/>
    <property type="molecule type" value="Genomic_DNA"/>
</dbReference>
<keyword evidence="4" id="KW-1185">Reference proteome</keyword>
<evidence type="ECO:0000256" key="1">
    <source>
        <dbReference type="SAM" id="MobiDB-lite"/>
    </source>
</evidence>
<keyword evidence="2" id="KW-1133">Transmembrane helix</keyword>
<accession>A0AAJ0FU20</accession>
<gene>
    <name evidence="3" type="ORF">QQS21_010589</name>
</gene>
<organism evidence="3 4">
    <name type="scientific">Conoideocrella luteorostrata</name>
    <dbReference type="NCBI Taxonomy" id="1105319"/>
    <lineage>
        <taxon>Eukaryota</taxon>
        <taxon>Fungi</taxon>
        <taxon>Dikarya</taxon>
        <taxon>Ascomycota</taxon>
        <taxon>Pezizomycotina</taxon>
        <taxon>Sordariomycetes</taxon>
        <taxon>Hypocreomycetidae</taxon>
        <taxon>Hypocreales</taxon>
        <taxon>Clavicipitaceae</taxon>
        <taxon>Conoideocrella</taxon>
    </lineage>
</organism>